<keyword evidence="4" id="KW-0472">Membrane</keyword>
<proteinExistence type="predicted"/>
<accession>A0AAJ6BGE1</accession>
<comment type="subcellular location">
    <subcellularLocation>
        <location evidence="1">Membrane</location>
    </subcellularLocation>
</comment>
<evidence type="ECO:0000256" key="1">
    <source>
        <dbReference type="ARBA" id="ARBA00004370"/>
    </source>
</evidence>
<dbReference type="PANTHER" id="PTHR10161:SF14">
    <property type="entry name" value="TARTRATE-RESISTANT ACID PHOSPHATASE TYPE 5"/>
    <property type="match status" value="1"/>
</dbReference>
<dbReference type="GO" id="GO:0016787">
    <property type="term" value="F:hydrolase activity"/>
    <property type="evidence" value="ECO:0007669"/>
    <property type="project" value="UniProtKB-KW"/>
</dbReference>
<reference evidence="8" key="1">
    <citation type="submission" date="2023-03" db="EMBL/GenBank/DDBJ databases">
        <title>Andean soil-derived lignocellulolytic bacterial consortium as a source of novel taxa and putative plastic-active enzymes.</title>
        <authorList>
            <person name="Diaz-Garcia L."/>
            <person name="Chuvochina M."/>
            <person name="Feuerriegel G."/>
            <person name="Bunk B."/>
            <person name="Sproer C."/>
            <person name="Streit W.R."/>
            <person name="Rodriguez L.M."/>
            <person name="Overmann J."/>
            <person name="Jimenez D.J."/>
        </authorList>
    </citation>
    <scope>NUCLEOTIDE SEQUENCE</scope>
    <source>
        <strain evidence="8">MAG 7</strain>
    </source>
</reference>
<evidence type="ECO:0000313" key="9">
    <source>
        <dbReference type="Proteomes" id="UP001220610"/>
    </source>
</evidence>
<feature type="signal peptide" evidence="5">
    <location>
        <begin position="1"/>
        <end position="21"/>
    </location>
</feature>
<evidence type="ECO:0000259" key="6">
    <source>
        <dbReference type="Pfam" id="PF00149"/>
    </source>
</evidence>
<dbReference type="AlphaFoldDB" id="A0AAJ6BGE1"/>
<dbReference type="InterPro" id="IPR051558">
    <property type="entry name" value="Metallophosphoesterase_PAP"/>
</dbReference>
<dbReference type="Pfam" id="PF00149">
    <property type="entry name" value="Metallophos"/>
    <property type="match status" value="1"/>
</dbReference>
<evidence type="ECO:0000256" key="4">
    <source>
        <dbReference type="ARBA" id="ARBA00023136"/>
    </source>
</evidence>
<gene>
    <name evidence="8" type="ORF">P0Y53_03675</name>
</gene>
<keyword evidence="2 5" id="KW-0732">Signal</keyword>
<dbReference type="InterPro" id="IPR004843">
    <property type="entry name" value="Calcineurin-like_PHP"/>
</dbReference>
<dbReference type="Gene3D" id="2.40.160.50">
    <property type="entry name" value="membrane protein fhac: a member of the omp85/tpsb transporter family"/>
    <property type="match status" value="1"/>
</dbReference>
<protein>
    <submittedName>
        <fullName evidence="8">BamA/TamA family outer membrane protein</fullName>
    </submittedName>
</protein>
<evidence type="ECO:0000313" key="8">
    <source>
        <dbReference type="EMBL" id="WEK36590.1"/>
    </source>
</evidence>
<evidence type="ECO:0000256" key="3">
    <source>
        <dbReference type="ARBA" id="ARBA00022801"/>
    </source>
</evidence>
<keyword evidence="3" id="KW-0378">Hydrolase</keyword>
<evidence type="ECO:0000256" key="2">
    <source>
        <dbReference type="ARBA" id="ARBA00022729"/>
    </source>
</evidence>
<dbReference type="GO" id="GO:0019867">
    <property type="term" value="C:outer membrane"/>
    <property type="evidence" value="ECO:0007669"/>
    <property type="project" value="InterPro"/>
</dbReference>
<organism evidence="8 9">
    <name type="scientific">Candidatus Pseudobacter hemicellulosilyticus</name>
    <dbReference type="NCBI Taxonomy" id="3121375"/>
    <lineage>
        <taxon>Bacteria</taxon>
        <taxon>Pseudomonadati</taxon>
        <taxon>Bacteroidota</taxon>
        <taxon>Chitinophagia</taxon>
        <taxon>Chitinophagales</taxon>
        <taxon>Chitinophagaceae</taxon>
        <taxon>Pseudobacter</taxon>
    </lineage>
</organism>
<feature type="chain" id="PRO_5042575137" evidence="5">
    <location>
        <begin position="22"/>
        <end position="1212"/>
    </location>
</feature>
<sequence length="1212" mass="136871">MQRFCFRLVLFILTGIGSVTAQDSVVHRILLVGDAGKLQNGQHPELNLLRKVVNLDDGRNTLLFLGDNVYQHGLPDSAAANFSEKKMILDSQIDIARGTNTQAWFIPGNHDWKKGHRDGLQQLQHQYRYIESQQLPNVHFLPADGCPGPIAIPVSKDIVLLIIDSQWWFQRENRPGADSDCDCQTGEELALAIKDLLYKYRDKLVVFAAHHPFQTYGEHGGYFTLKQHLFPLTEVNPGLYIPLPVIGSIYPLSRSWFGNIQDMANPVYKAYVQQIDTLLSHHPYCIRVGGHDHALQFILQQGQYHIVSGAGAKQSQVRYGPGTQFASPGTGFSILEMYSNGAVAVKFYSSLHTIPEQPIYQATLNRFSAPILQPAGQLAVALPDSVTAPGYQYYAAGKFKQWLLGSNYRKEWTTPLRVPVFDMGKAKGGLKPTQRGGGMQSRSLRLEDARGKEYVLRSIEKYPDKTLPEEFRQTFVKDAIVDGISASYPYAALSIPPLAQAAGVPHAHPQLVYLPDDPRLLQYRSDFGNGLYLFEERQPEELEKTYSSPKVFEKLQEDNDNKVDQDAVLQARLLDLFIMDFDRHEDQWRWGAAETKKGKTYYPIPRDRDQAFFTNSGLIPGIIRQPFIIPKFQGFRAKARNISTFNFNARYFDRSFLNDLNEKDWAKAVDAFLPLMTDSIIREAFAQQPAEVRGQSAPAMIQTLQERRKFLKEEAIEYYKFLAREVDVTGSDKRERFEITRNTDGSVQVVIHKINKEGEEGKRLYKRLFIHGETREIRLWGMGGEDKFVIQGDGRKTIPLRIIGGSGVDTFVNNAGHTGAGKTKIYDLRNEQNLFSGNGSWRNKLSASPAVNEYDRKAYKYNILAPVVAAAFNPDDGVFLGLGLKYTSHRFRRSPAAIHKLVVNHALATEAFSVRYSSDFRRVFGQTGIYVYANLNAPDYVTNFFGLGNETNYDKNKPGKINYYRARYNKGDIALLLRRELNSWLSVGIGPAFQFFKPEIEENEGRFLADTDANGLDPNTLFHAKTYLGGQLVLNIDTRDNAIMPSRGVYWQNSLRILGGMNDYSSKLTQLNSDLAMYYSFNSNGGLVLATRFGGGVNFGDYEFFQAQYLGNTENLRGYRKFRFAGRSSLFNNTELRIKVVDFKTYLLPGSLGIVAFHDIGRVWVKNDDSDEWHTGYGGGIWLGIVKRAVVTASVTASKENVLPLLTFGYQF</sequence>
<dbReference type="Proteomes" id="UP001220610">
    <property type="component" value="Chromosome"/>
</dbReference>
<dbReference type="InterPro" id="IPR000184">
    <property type="entry name" value="Bac_surfAg_D15"/>
</dbReference>
<name>A0AAJ6BGE1_9BACT</name>
<dbReference type="SUPFAM" id="SSF56300">
    <property type="entry name" value="Metallo-dependent phosphatases"/>
    <property type="match status" value="1"/>
</dbReference>
<dbReference type="InterPro" id="IPR029052">
    <property type="entry name" value="Metallo-depent_PP-like"/>
</dbReference>
<dbReference type="Gene3D" id="3.60.21.10">
    <property type="match status" value="1"/>
</dbReference>
<feature type="domain" description="Calcineurin-like phosphoesterase" evidence="6">
    <location>
        <begin position="28"/>
        <end position="222"/>
    </location>
</feature>
<dbReference type="PANTHER" id="PTHR10161">
    <property type="entry name" value="TARTRATE-RESISTANT ACID PHOSPHATASE TYPE 5"/>
    <property type="match status" value="1"/>
</dbReference>
<evidence type="ECO:0000256" key="5">
    <source>
        <dbReference type="SAM" id="SignalP"/>
    </source>
</evidence>
<dbReference type="Pfam" id="PF01103">
    <property type="entry name" value="Omp85"/>
    <property type="match status" value="1"/>
</dbReference>
<evidence type="ECO:0000259" key="7">
    <source>
        <dbReference type="Pfam" id="PF01103"/>
    </source>
</evidence>
<feature type="domain" description="Bacterial surface antigen (D15)" evidence="7">
    <location>
        <begin position="1030"/>
        <end position="1176"/>
    </location>
</feature>
<dbReference type="EMBL" id="CP119311">
    <property type="protein sequence ID" value="WEK36590.1"/>
    <property type="molecule type" value="Genomic_DNA"/>
</dbReference>